<dbReference type="Proteomes" id="UP000189701">
    <property type="component" value="Unplaced"/>
</dbReference>
<protein>
    <submittedName>
        <fullName evidence="3">Uncharacterized protein LOC104212303</fullName>
    </submittedName>
</protein>
<evidence type="ECO:0000256" key="1">
    <source>
        <dbReference type="SAM" id="MobiDB-lite"/>
    </source>
</evidence>
<reference evidence="3" key="2">
    <citation type="submission" date="2025-08" db="UniProtKB">
        <authorList>
            <consortium name="RefSeq"/>
        </authorList>
    </citation>
    <scope>IDENTIFICATION</scope>
    <source>
        <tissue evidence="3">Leaf</tissue>
    </source>
</reference>
<sequence>MEGDRVFKFDVWRNFMVYWKRDLQYKETIKSFLSNSCLKPNENETEKDKDKDKDSYTILGFPFAFCVWIMELYKLFEVSPFIHVEEDTDPLSVDEPISQDQSSMPSSTQLMKSCLRKLLKDAHLEDETENVTDIGKESIDGEEVQDVGECQDQKNPKETGVTEKNCKCGLQSQEDLESLLGTSVSEIVCKCLEGTYDLSTPLSYKEKFRVQTCANQESFEAVREETGVEYQEKSGVQSQDLENTERTSISEIVSKFIDGTCDLPTPPSLTDNIGTQENASEDNDVIGMILTIANESCELATEEHGEQLQDKENVQLEDKKNDASNILAELSLEKTQ</sequence>
<organism evidence="2 3">
    <name type="scientific">Nicotiana sylvestris</name>
    <name type="common">Wood tobacco</name>
    <name type="synonym">South American tobacco</name>
    <dbReference type="NCBI Taxonomy" id="4096"/>
    <lineage>
        <taxon>Eukaryota</taxon>
        <taxon>Viridiplantae</taxon>
        <taxon>Streptophyta</taxon>
        <taxon>Embryophyta</taxon>
        <taxon>Tracheophyta</taxon>
        <taxon>Spermatophyta</taxon>
        <taxon>Magnoliopsida</taxon>
        <taxon>eudicotyledons</taxon>
        <taxon>Gunneridae</taxon>
        <taxon>Pentapetalae</taxon>
        <taxon>asterids</taxon>
        <taxon>lamiids</taxon>
        <taxon>Solanales</taxon>
        <taxon>Solanaceae</taxon>
        <taxon>Nicotianoideae</taxon>
        <taxon>Nicotianeae</taxon>
        <taxon>Nicotiana</taxon>
    </lineage>
</organism>
<proteinExistence type="predicted"/>
<evidence type="ECO:0000313" key="2">
    <source>
        <dbReference type="Proteomes" id="UP000189701"/>
    </source>
</evidence>
<reference evidence="2" key="1">
    <citation type="journal article" date="2013" name="Genome Biol.">
        <title>Reference genomes and transcriptomes of Nicotiana sylvestris and Nicotiana tomentosiformis.</title>
        <authorList>
            <person name="Sierro N."/>
            <person name="Battey J.N."/>
            <person name="Ouadi S."/>
            <person name="Bovet L."/>
            <person name="Goepfert S."/>
            <person name="Bakaher N."/>
            <person name="Peitsch M.C."/>
            <person name="Ivanov N.V."/>
        </authorList>
    </citation>
    <scope>NUCLEOTIDE SEQUENCE [LARGE SCALE GENOMIC DNA]</scope>
</reference>
<name>A0A1U7V4C8_NICSY</name>
<dbReference type="RefSeq" id="XP_009759826.1">
    <property type="nucleotide sequence ID" value="XM_009761524.1"/>
</dbReference>
<keyword evidence="2" id="KW-1185">Reference proteome</keyword>
<gene>
    <name evidence="3" type="primary">LOC104212303</name>
</gene>
<evidence type="ECO:0000313" key="3">
    <source>
        <dbReference type="RefSeq" id="XP_009759826.1"/>
    </source>
</evidence>
<dbReference type="AlphaFoldDB" id="A0A1U7V4C8"/>
<feature type="region of interest" description="Disordered" evidence="1">
    <location>
        <begin position="301"/>
        <end position="336"/>
    </location>
</feature>
<feature type="compositionally biased region" description="Basic and acidic residues" evidence="1">
    <location>
        <begin position="301"/>
        <end position="322"/>
    </location>
</feature>
<accession>A0A1U7V4C8</accession>